<evidence type="ECO:0000313" key="2">
    <source>
        <dbReference type="EMBL" id="GHO46854.1"/>
    </source>
</evidence>
<protein>
    <submittedName>
        <fullName evidence="2">Uncharacterized protein</fullName>
    </submittedName>
</protein>
<dbReference type="AlphaFoldDB" id="A0A8J3I8Y5"/>
<reference evidence="2" key="1">
    <citation type="submission" date="2020-10" db="EMBL/GenBank/DDBJ databases">
        <title>Taxonomic study of unclassified bacteria belonging to the class Ktedonobacteria.</title>
        <authorList>
            <person name="Yabe S."/>
            <person name="Wang C.M."/>
            <person name="Zheng Y."/>
            <person name="Sakai Y."/>
            <person name="Cavaletti L."/>
            <person name="Monciardini P."/>
            <person name="Donadio S."/>
        </authorList>
    </citation>
    <scope>NUCLEOTIDE SEQUENCE</scope>
    <source>
        <strain evidence="2">SOSP1-1</strain>
    </source>
</reference>
<evidence type="ECO:0000313" key="3">
    <source>
        <dbReference type="Proteomes" id="UP000612362"/>
    </source>
</evidence>
<evidence type="ECO:0000256" key="1">
    <source>
        <dbReference type="SAM" id="MobiDB-lite"/>
    </source>
</evidence>
<feature type="region of interest" description="Disordered" evidence="1">
    <location>
        <begin position="1"/>
        <end position="20"/>
    </location>
</feature>
<proteinExistence type="predicted"/>
<organism evidence="2 3">
    <name type="scientific">Ktedonospora formicarum</name>
    <dbReference type="NCBI Taxonomy" id="2778364"/>
    <lineage>
        <taxon>Bacteria</taxon>
        <taxon>Bacillati</taxon>
        <taxon>Chloroflexota</taxon>
        <taxon>Ktedonobacteria</taxon>
        <taxon>Ktedonobacterales</taxon>
        <taxon>Ktedonobacteraceae</taxon>
        <taxon>Ktedonospora</taxon>
    </lineage>
</organism>
<comment type="caution">
    <text evidence="2">The sequence shown here is derived from an EMBL/GenBank/DDBJ whole genome shotgun (WGS) entry which is preliminary data.</text>
</comment>
<keyword evidence="3" id="KW-1185">Reference proteome</keyword>
<name>A0A8J3I8Y5_9CHLR</name>
<accession>A0A8J3I8Y5</accession>
<sequence>MSGPITNFRNQTSPATKASHATNVTAMKHLLRQISILDEGSADIEVKAHFLKDIEKESCLVLLYAAR</sequence>
<gene>
    <name evidence="2" type="ORF">KSX_50170</name>
</gene>
<dbReference type="Proteomes" id="UP000612362">
    <property type="component" value="Unassembled WGS sequence"/>
</dbReference>
<dbReference type="EMBL" id="BNJF01000002">
    <property type="protein sequence ID" value="GHO46854.1"/>
    <property type="molecule type" value="Genomic_DNA"/>
</dbReference>